<name>A0A8R1E9A6_CAEJA</name>
<sequence length="66" mass="7543">MYPEETGNKFSKDSQTLQELLRPVFSLAVSIPCFSPIRTDPSKKLSTRMENVEQKIHFPPFSVNSI</sequence>
<evidence type="ECO:0000313" key="1">
    <source>
        <dbReference type="EnsemblMetazoa" id="CJA27686.1"/>
    </source>
</evidence>
<organism evidence="1 2">
    <name type="scientific">Caenorhabditis japonica</name>
    <dbReference type="NCBI Taxonomy" id="281687"/>
    <lineage>
        <taxon>Eukaryota</taxon>
        <taxon>Metazoa</taxon>
        <taxon>Ecdysozoa</taxon>
        <taxon>Nematoda</taxon>
        <taxon>Chromadorea</taxon>
        <taxon>Rhabditida</taxon>
        <taxon>Rhabditina</taxon>
        <taxon>Rhabditomorpha</taxon>
        <taxon>Rhabditoidea</taxon>
        <taxon>Rhabditidae</taxon>
        <taxon>Peloderinae</taxon>
        <taxon>Caenorhabditis</taxon>
    </lineage>
</organism>
<dbReference type="AlphaFoldDB" id="A0A8R1E9A6"/>
<keyword evidence="2" id="KW-1185">Reference proteome</keyword>
<reference evidence="2" key="1">
    <citation type="submission" date="2010-08" db="EMBL/GenBank/DDBJ databases">
        <authorList>
            <consortium name="Caenorhabditis japonica Sequencing Consortium"/>
            <person name="Wilson R.K."/>
        </authorList>
    </citation>
    <scope>NUCLEOTIDE SEQUENCE [LARGE SCALE GENOMIC DNA]</scope>
    <source>
        <strain evidence="2">DF5081</strain>
    </source>
</reference>
<protein>
    <submittedName>
        <fullName evidence="1">Uncharacterized protein</fullName>
    </submittedName>
</protein>
<proteinExistence type="predicted"/>
<dbReference type="Proteomes" id="UP000005237">
    <property type="component" value="Unassembled WGS sequence"/>
</dbReference>
<reference evidence="1" key="2">
    <citation type="submission" date="2022-06" db="UniProtKB">
        <authorList>
            <consortium name="EnsemblMetazoa"/>
        </authorList>
    </citation>
    <scope>IDENTIFICATION</scope>
    <source>
        <strain evidence="1">DF5081</strain>
    </source>
</reference>
<evidence type="ECO:0000313" key="2">
    <source>
        <dbReference type="Proteomes" id="UP000005237"/>
    </source>
</evidence>
<accession>A0A8R1E9A6</accession>
<dbReference type="EnsemblMetazoa" id="CJA27686.1">
    <property type="protein sequence ID" value="CJA27686.1"/>
    <property type="gene ID" value="WBGene00183259"/>
</dbReference>